<dbReference type="SUPFAM" id="SSF48452">
    <property type="entry name" value="TPR-like"/>
    <property type="match status" value="1"/>
</dbReference>
<evidence type="ECO:0000313" key="4">
    <source>
        <dbReference type="Proteomes" id="UP000030595"/>
    </source>
</evidence>
<keyword evidence="1" id="KW-1133">Transmembrane helix</keyword>
<feature type="domain" description="DUF5780" evidence="2">
    <location>
        <begin position="289"/>
        <end position="392"/>
    </location>
</feature>
<dbReference type="eggNOG" id="ENOG5033B1B">
    <property type="taxonomic scope" value="Bacteria"/>
</dbReference>
<name>A0A0A3J3A6_9BACL</name>
<dbReference type="OrthoDB" id="2965787at2"/>
<gene>
    <name evidence="3" type="ORF">CD30_13100</name>
</gene>
<keyword evidence="1" id="KW-0472">Membrane</keyword>
<accession>A0A0A3J3A6</accession>
<keyword evidence="4" id="KW-1185">Reference proteome</keyword>
<dbReference type="Pfam" id="PF19092">
    <property type="entry name" value="DUF5780"/>
    <property type="match status" value="1"/>
</dbReference>
<sequence>MICKKCKTENQEDSLFCNKCGASLSDDHAQEKEIKWYNKKKNIVLSATILIIAILILSVVFTFNNPVSAFKSNISNNDYEEANKIYTEKIKGDTEKENSILSYLEDEIANIQKSFIEGAIDYKVATTRLETIKKTNLVSSDISSAIREINNLNDSRIAFSNAEEFLKNNDFVNALKEYKKVIKEDTNYNKSQEQITNNEKKYKEQVLKDADSFAKNQDYEGALKIIKEALIIIPKDAELTAKDTVYQEAYDKKLATERKQKMDELKSKQELEVVGTKVVPDYFEINDQASVIVTNKTQKVIKYFEIGILMYDANGYPLKSGTLAGDDLLFKGKAESVNIQPGETFGNNSAWNLYTDYGTVSEIIACVKKVEYYDGSSWTNEYYDYWEEEYLGNPIK</sequence>
<evidence type="ECO:0000256" key="1">
    <source>
        <dbReference type="SAM" id="Phobius"/>
    </source>
</evidence>
<dbReference type="InterPro" id="IPR011990">
    <property type="entry name" value="TPR-like_helical_dom_sf"/>
</dbReference>
<dbReference type="RefSeq" id="WP_036177551.1">
    <property type="nucleotide sequence ID" value="NZ_AVCZ01000024.1"/>
</dbReference>
<organism evidence="3 4">
    <name type="scientific">Ureibacillus massiliensis 4400831 = CIP 108448 = CCUG 49529</name>
    <dbReference type="NCBI Taxonomy" id="1211035"/>
    <lineage>
        <taxon>Bacteria</taxon>
        <taxon>Bacillati</taxon>
        <taxon>Bacillota</taxon>
        <taxon>Bacilli</taxon>
        <taxon>Bacillales</taxon>
        <taxon>Caryophanaceae</taxon>
        <taxon>Ureibacillus</taxon>
    </lineage>
</organism>
<dbReference type="InterPro" id="IPR043939">
    <property type="entry name" value="DUF5780"/>
</dbReference>
<feature type="transmembrane region" description="Helical" evidence="1">
    <location>
        <begin position="43"/>
        <end position="63"/>
    </location>
</feature>
<proteinExistence type="predicted"/>
<dbReference type="Proteomes" id="UP000030595">
    <property type="component" value="Unassembled WGS sequence"/>
</dbReference>
<reference evidence="3 4" key="1">
    <citation type="submission" date="2014-02" db="EMBL/GenBank/DDBJ databases">
        <title>Draft genome sequence of Lysinibacillus massiliensis CCUG 49529.</title>
        <authorList>
            <person name="Zhang F."/>
            <person name="Wang G."/>
            <person name="Zhang L."/>
        </authorList>
    </citation>
    <scope>NUCLEOTIDE SEQUENCE [LARGE SCALE GENOMIC DNA]</scope>
    <source>
        <strain evidence="3 4">CCUG 49529</strain>
    </source>
</reference>
<evidence type="ECO:0000259" key="2">
    <source>
        <dbReference type="Pfam" id="PF19092"/>
    </source>
</evidence>
<dbReference type="EMBL" id="JPVQ01000024">
    <property type="protein sequence ID" value="KGR90180.1"/>
    <property type="molecule type" value="Genomic_DNA"/>
</dbReference>
<comment type="caution">
    <text evidence="3">The sequence shown here is derived from an EMBL/GenBank/DDBJ whole genome shotgun (WGS) entry which is preliminary data.</text>
</comment>
<evidence type="ECO:0000313" key="3">
    <source>
        <dbReference type="EMBL" id="KGR90180.1"/>
    </source>
</evidence>
<protein>
    <recommendedName>
        <fullName evidence="2">DUF5780 domain-containing protein</fullName>
    </recommendedName>
</protein>
<keyword evidence="1" id="KW-0812">Transmembrane</keyword>
<dbReference type="AlphaFoldDB" id="A0A0A3J3A6"/>